<gene>
    <name evidence="4" type="primary">hchA</name>
    <name evidence="4" type="ORF">PAECIP111802_05787</name>
</gene>
<proteinExistence type="predicted"/>
<dbReference type="PANTHER" id="PTHR48094">
    <property type="entry name" value="PROTEIN/NUCLEIC ACID DEGLYCASE DJ-1-RELATED"/>
    <property type="match status" value="1"/>
</dbReference>
<dbReference type="CDD" id="cd03141">
    <property type="entry name" value="GATase1_Hsp31_like"/>
    <property type="match status" value="1"/>
</dbReference>
<evidence type="ECO:0000256" key="1">
    <source>
        <dbReference type="ARBA" id="ARBA00023016"/>
    </source>
</evidence>
<accession>A0ABM8VQN8</accession>
<dbReference type="EC" id="3.5.1.124" evidence="4"/>
<feature type="domain" description="DJ-1/PfpI" evidence="3">
    <location>
        <begin position="27"/>
        <end position="215"/>
    </location>
</feature>
<dbReference type="Proteomes" id="UP000730618">
    <property type="component" value="Unassembled WGS sequence"/>
</dbReference>
<keyword evidence="5" id="KW-1185">Reference proteome</keyword>
<keyword evidence="2" id="KW-0456">Lyase</keyword>
<protein>
    <submittedName>
        <fullName evidence="4">Protein/nucleic acid deglycase HchA</fullName>
        <ecNumber evidence="4">3.5.1.124</ecNumber>
    </submittedName>
</protein>
<dbReference type="RefSeq" id="WP_218101990.1">
    <property type="nucleotide sequence ID" value="NZ_CAJVCE010000022.1"/>
</dbReference>
<organism evidence="4 5">
    <name type="scientific">Paenibacillus allorhizosphaerae</name>
    <dbReference type="NCBI Taxonomy" id="2849866"/>
    <lineage>
        <taxon>Bacteria</taxon>
        <taxon>Bacillati</taxon>
        <taxon>Bacillota</taxon>
        <taxon>Bacilli</taxon>
        <taxon>Bacillales</taxon>
        <taxon>Paenibacillaceae</taxon>
        <taxon>Paenibacillus</taxon>
    </lineage>
</organism>
<comment type="caution">
    <text evidence="4">The sequence shown here is derived from an EMBL/GenBank/DDBJ whole genome shotgun (WGS) entry which is preliminary data.</text>
</comment>
<keyword evidence="4" id="KW-0378">Hydrolase</keyword>
<evidence type="ECO:0000256" key="2">
    <source>
        <dbReference type="ARBA" id="ARBA00023239"/>
    </source>
</evidence>
<name>A0ABM8VQN8_9BACL</name>
<dbReference type="GO" id="GO:0036524">
    <property type="term" value="F:protein deglycase activity"/>
    <property type="evidence" value="ECO:0007669"/>
    <property type="project" value="UniProtKB-EC"/>
</dbReference>
<evidence type="ECO:0000259" key="3">
    <source>
        <dbReference type="Pfam" id="PF01965"/>
    </source>
</evidence>
<sequence length="229" mass="24968">MAKNILIVVTNHTDIVEGKRTGIWLSEFAEAYLGFTKQGYGVTVASPLGGAGPVDPGSIGENTPQEMIETKLHLEHTVKLDEISAEPFDAIFLPGGHGTMYDLPRSEKLRQLLREFYEANKVVAAVCHGPAGLIHATRSDGQPLVAGKRISAFTNREEAETTLDRHLPFLLESKLRELGAIHTAAPNWTVHYEVDGNLITGQNPQSTVAVTDTVIAKLEETSEMRNTTL</sequence>
<dbReference type="EMBL" id="CAJVCE010000022">
    <property type="protein sequence ID" value="CAG7654475.1"/>
    <property type="molecule type" value="Genomic_DNA"/>
</dbReference>
<dbReference type="InterPro" id="IPR050325">
    <property type="entry name" value="Prot/Nucl_acid_deglycase"/>
</dbReference>
<evidence type="ECO:0000313" key="5">
    <source>
        <dbReference type="Proteomes" id="UP000730618"/>
    </source>
</evidence>
<keyword evidence="1" id="KW-0346">Stress response</keyword>
<dbReference type="Pfam" id="PF01965">
    <property type="entry name" value="DJ-1_PfpI"/>
    <property type="match status" value="1"/>
</dbReference>
<reference evidence="4 5" key="1">
    <citation type="submission" date="2021-06" db="EMBL/GenBank/DDBJ databases">
        <authorList>
            <person name="Criscuolo A."/>
        </authorList>
    </citation>
    <scope>NUCLEOTIDE SEQUENCE [LARGE SCALE GENOMIC DNA]</scope>
    <source>
        <strain evidence="5">CIP 111802</strain>
    </source>
</reference>
<dbReference type="InterPro" id="IPR002818">
    <property type="entry name" value="DJ-1/PfpI"/>
</dbReference>
<evidence type="ECO:0000313" key="4">
    <source>
        <dbReference type="EMBL" id="CAG7654475.1"/>
    </source>
</evidence>
<dbReference type="PANTHER" id="PTHR48094:SF11">
    <property type="entry name" value="GLUTATHIONE-INDEPENDENT GLYOXALASE HSP31-RELATED"/>
    <property type="match status" value="1"/>
</dbReference>